<reference evidence="10" key="1">
    <citation type="submission" date="2021-02" db="EMBL/GenBank/DDBJ databases">
        <authorList>
            <person name="Li H."/>
            <person name="Yu R."/>
            <person name="Ma P."/>
            <person name="Li C."/>
        </authorList>
    </citation>
    <scope>NUCLEOTIDE SEQUENCE</scope>
</reference>
<dbReference type="EC" id="7.1.1.2" evidence="9"/>
<keyword evidence="4 9" id="KW-0813">Transport</keyword>
<evidence type="ECO:0000256" key="3">
    <source>
        <dbReference type="ARBA" id="ARBA00021007"/>
    </source>
</evidence>
<feature type="transmembrane region" description="Helical" evidence="9">
    <location>
        <begin position="60"/>
        <end position="82"/>
    </location>
</feature>
<dbReference type="PANTHER" id="PTHR11058:SF9">
    <property type="entry name" value="NADH-UBIQUINONE OXIDOREDUCTASE CHAIN 3"/>
    <property type="match status" value="1"/>
</dbReference>
<accession>A0A8H2SMW5</accession>
<keyword evidence="7 9" id="KW-0472">Membrane</keyword>
<evidence type="ECO:0000256" key="8">
    <source>
        <dbReference type="ARBA" id="ARBA00049551"/>
    </source>
</evidence>
<geneLocation type="mitochondrion" evidence="10"/>
<keyword evidence="9" id="KW-0830">Ubiquinone</keyword>
<keyword evidence="9 10" id="KW-0496">Mitochondrion</keyword>
<gene>
    <name evidence="10" type="primary">nad3</name>
</gene>
<keyword evidence="9" id="KW-0679">Respiratory chain</keyword>
<evidence type="ECO:0000256" key="7">
    <source>
        <dbReference type="ARBA" id="ARBA00023136"/>
    </source>
</evidence>
<dbReference type="Gene3D" id="1.20.58.1610">
    <property type="entry name" value="NADH:ubiquinone/plastoquinone oxidoreductase, chain 3"/>
    <property type="match status" value="1"/>
</dbReference>
<dbReference type="PANTHER" id="PTHR11058">
    <property type="entry name" value="NADH-UBIQUINONE OXIDOREDUCTASE CHAIN 3"/>
    <property type="match status" value="1"/>
</dbReference>
<keyword evidence="9" id="KW-1278">Translocase</keyword>
<evidence type="ECO:0000256" key="5">
    <source>
        <dbReference type="ARBA" id="ARBA00022692"/>
    </source>
</evidence>
<name>A0A8H2SMW5_9BIVA</name>
<dbReference type="Pfam" id="PF00507">
    <property type="entry name" value="Oxidored_q4"/>
    <property type="match status" value="1"/>
</dbReference>
<evidence type="ECO:0000256" key="6">
    <source>
        <dbReference type="ARBA" id="ARBA00022989"/>
    </source>
</evidence>
<dbReference type="GO" id="GO:0008137">
    <property type="term" value="F:NADH dehydrogenase (ubiquinone) activity"/>
    <property type="evidence" value="ECO:0007669"/>
    <property type="project" value="UniProtKB-UniRule"/>
</dbReference>
<evidence type="ECO:0000256" key="1">
    <source>
        <dbReference type="ARBA" id="ARBA00004370"/>
    </source>
</evidence>
<keyword evidence="9" id="KW-0520">NAD</keyword>
<dbReference type="GO" id="GO:0031966">
    <property type="term" value="C:mitochondrial membrane"/>
    <property type="evidence" value="ECO:0007669"/>
    <property type="project" value="UniProtKB-SubCell"/>
</dbReference>
<evidence type="ECO:0000256" key="4">
    <source>
        <dbReference type="ARBA" id="ARBA00022448"/>
    </source>
</evidence>
<evidence type="ECO:0000256" key="9">
    <source>
        <dbReference type="RuleBase" id="RU003640"/>
    </source>
</evidence>
<dbReference type="EMBL" id="MW653805">
    <property type="protein sequence ID" value="QWS05419.1"/>
    <property type="molecule type" value="Genomic_DNA"/>
</dbReference>
<comment type="subcellular location">
    <subcellularLocation>
        <location evidence="1">Membrane</location>
    </subcellularLocation>
    <subcellularLocation>
        <location evidence="9">Mitochondrion membrane</location>
        <topology evidence="9">Multi-pass membrane protein</topology>
    </subcellularLocation>
</comment>
<comment type="similarity">
    <text evidence="2 9">Belongs to the complex I subunit 3 family.</text>
</comment>
<dbReference type="InterPro" id="IPR000440">
    <property type="entry name" value="NADH_UbQ/plastoQ_OxRdtase_su3"/>
</dbReference>
<protein>
    <recommendedName>
        <fullName evidence="3 9">NADH-ubiquinone oxidoreductase chain 3</fullName>
        <ecNumber evidence="9">7.1.1.2</ecNumber>
    </recommendedName>
</protein>
<keyword evidence="6 9" id="KW-1133">Transmembrane helix</keyword>
<dbReference type="GO" id="GO:0030964">
    <property type="term" value="C:NADH dehydrogenase complex"/>
    <property type="evidence" value="ECO:0007669"/>
    <property type="project" value="TreeGrafter"/>
</dbReference>
<keyword evidence="5 9" id="KW-0812">Transmembrane</keyword>
<keyword evidence="9" id="KW-0249">Electron transport</keyword>
<evidence type="ECO:0000313" key="10">
    <source>
        <dbReference type="EMBL" id="QWS05419.1"/>
    </source>
</evidence>
<comment type="function">
    <text evidence="9">Core subunit of the mitochondrial membrane respiratory chain NADH dehydrogenase (Complex I) which catalyzes electron transfer from NADH through the respiratory chain, using ubiquinone as an electron acceptor. Essential for the catalytic activity of complex I.</text>
</comment>
<evidence type="ECO:0000256" key="2">
    <source>
        <dbReference type="ARBA" id="ARBA00008472"/>
    </source>
</evidence>
<comment type="catalytic activity">
    <reaction evidence="8 9">
        <text>a ubiquinone + NADH + 5 H(+)(in) = a ubiquinol + NAD(+) + 4 H(+)(out)</text>
        <dbReference type="Rhea" id="RHEA:29091"/>
        <dbReference type="Rhea" id="RHEA-COMP:9565"/>
        <dbReference type="Rhea" id="RHEA-COMP:9566"/>
        <dbReference type="ChEBI" id="CHEBI:15378"/>
        <dbReference type="ChEBI" id="CHEBI:16389"/>
        <dbReference type="ChEBI" id="CHEBI:17976"/>
        <dbReference type="ChEBI" id="CHEBI:57540"/>
        <dbReference type="ChEBI" id="CHEBI:57945"/>
        <dbReference type="EC" id="7.1.1.2"/>
    </reaction>
</comment>
<feature type="transmembrane region" description="Helical" evidence="9">
    <location>
        <begin position="6"/>
        <end position="28"/>
    </location>
</feature>
<feature type="transmembrane region" description="Helical" evidence="9">
    <location>
        <begin position="88"/>
        <end position="108"/>
    </location>
</feature>
<proteinExistence type="inferred from homology"/>
<sequence>MTFFMGGLYFMGVIMGISVLLALLGLIIGKKVVVNREKLTSFECGFDPLSSARSNFSLRFFLLAIVFLIFDVELALLVPYFYSLGLGVSLVSSFYCFLFVVVLFLGLIHEFNEGTLSWFDA</sequence>
<dbReference type="AlphaFoldDB" id="A0A8H2SMW5"/>
<dbReference type="InterPro" id="IPR038430">
    <property type="entry name" value="NDAH_ubi_oxred_su3_sf"/>
</dbReference>
<organism evidence="10">
    <name type="scientific">Cultellus attenuatus</name>
    <dbReference type="NCBI Taxonomy" id="444100"/>
    <lineage>
        <taxon>Eukaryota</taxon>
        <taxon>Metazoa</taxon>
        <taxon>Spiralia</taxon>
        <taxon>Lophotrochozoa</taxon>
        <taxon>Mollusca</taxon>
        <taxon>Bivalvia</taxon>
        <taxon>Autobranchia</taxon>
        <taxon>Heteroconchia</taxon>
        <taxon>Euheterodonta</taxon>
        <taxon>Imparidentia</taxon>
        <taxon>Adapedonta</taxon>
        <taxon>Solenoidea</taxon>
        <taxon>Cultellidae</taxon>
        <taxon>Cultellus</taxon>
    </lineage>
</organism>